<sequence>MTTTAAEMPLPRVELEADDVHVLITAWGTATVGDRAPDGTVMLYREQWDADSFEPVTATRTRLLVAHDAARAVGVLTTIKPTDAGLEGWGRLVGSTSAKAHTRELVREGLHSAASVAFTPNNDHDIWTRPTTRNGLPTVTRRGARVREASLVWQGAVPGSRVLEIAKPPTPPPVNPILDEADRVVHGGYGARFILDKQIADHQEQERRREILAEADRLAAAGERWQQYVQPADIGTTEPSPRIRSIIDAQHGMHRAAATWDQRMAELLDHRPRDQRGWDRWQREYDRLMREKYPT</sequence>
<accession>A0A510V278</accession>
<dbReference type="AlphaFoldDB" id="A0A510V278"/>
<protein>
    <submittedName>
        <fullName evidence="1">Uncharacterized protein</fullName>
    </submittedName>
</protein>
<evidence type="ECO:0000313" key="1">
    <source>
        <dbReference type="EMBL" id="GEK20994.1"/>
    </source>
</evidence>
<name>A0A510V278_9CELL</name>
<proteinExistence type="predicted"/>
<dbReference type="Proteomes" id="UP000321118">
    <property type="component" value="Unassembled WGS sequence"/>
</dbReference>
<organism evidence="1 2">
    <name type="scientific">Cellulomonas xylanilytica</name>
    <dbReference type="NCBI Taxonomy" id="233583"/>
    <lineage>
        <taxon>Bacteria</taxon>
        <taxon>Bacillati</taxon>
        <taxon>Actinomycetota</taxon>
        <taxon>Actinomycetes</taxon>
        <taxon>Micrococcales</taxon>
        <taxon>Cellulomonadaceae</taxon>
        <taxon>Cellulomonas</taxon>
    </lineage>
</organism>
<dbReference type="EMBL" id="BJUB01000004">
    <property type="protein sequence ID" value="GEK20994.1"/>
    <property type="molecule type" value="Genomic_DNA"/>
</dbReference>
<comment type="caution">
    <text evidence="1">The sequence shown here is derived from an EMBL/GenBank/DDBJ whole genome shotgun (WGS) entry which is preliminary data.</text>
</comment>
<evidence type="ECO:0000313" key="2">
    <source>
        <dbReference type="Proteomes" id="UP000321118"/>
    </source>
</evidence>
<keyword evidence="2" id="KW-1185">Reference proteome</keyword>
<dbReference type="RefSeq" id="WP_146926701.1">
    <property type="nucleotide sequence ID" value="NZ_BJUB01000004.1"/>
</dbReference>
<reference evidence="1 2" key="1">
    <citation type="submission" date="2019-07" db="EMBL/GenBank/DDBJ databases">
        <title>Whole genome shotgun sequence of Cellulomonas xylanilytica NBRC 101102.</title>
        <authorList>
            <person name="Hosoyama A."/>
            <person name="Uohara A."/>
            <person name="Ohji S."/>
            <person name="Ichikawa N."/>
        </authorList>
    </citation>
    <scope>NUCLEOTIDE SEQUENCE [LARGE SCALE GENOMIC DNA]</scope>
    <source>
        <strain evidence="1 2">NBRC 101102</strain>
    </source>
</reference>
<gene>
    <name evidence="1" type="ORF">CXY01_15140</name>
</gene>